<dbReference type="AlphaFoldDB" id="A0A0F9S3R4"/>
<dbReference type="EMBL" id="LAZR01000828">
    <property type="protein sequence ID" value="KKN56877.1"/>
    <property type="molecule type" value="Genomic_DNA"/>
</dbReference>
<accession>A0A0F9S3R4</accession>
<protein>
    <submittedName>
        <fullName evidence="1">Uncharacterized protein</fullName>
    </submittedName>
</protein>
<proteinExistence type="predicted"/>
<name>A0A0F9S3R4_9ZZZZ</name>
<organism evidence="1">
    <name type="scientific">marine sediment metagenome</name>
    <dbReference type="NCBI Taxonomy" id="412755"/>
    <lineage>
        <taxon>unclassified sequences</taxon>
        <taxon>metagenomes</taxon>
        <taxon>ecological metagenomes</taxon>
    </lineage>
</organism>
<reference evidence="1" key="1">
    <citation type="journal article" date="2015" name="Nature">
        <title>Complex archaea that bridge the gap between prokaryotes and eukaryotes.</title>
        <authorList>
            <person name="Spang A."/>
            <person name="Saw J.H."/>
            <person name="Jorgensen S.L."/>
            <person name="Zaremba-Niedzwiedzka K."/>
            <person name="Martijn J."/>
            <person name="Lind A.E."/>
            <person name="van Eijk R."/>
            <person name="Schleper C."/>
            <person name="Guy L."/>
            <person name="Ettema T.J."/>
        </authorList>
    </citation>
    <scope>NUCLEOTIDE SEQUENCE</scope>
</reference>
<gene>
    <name evidence="1" type="ORF">LCGC14_0568020</name>
</gene>
<sequence length="32" mass="3596">MRTKGVVSSQRPKLVEQTIDALEGTLERLRAL</sequence>
<comment type="caution">
    <text evidence="1">The sequence shown here is derived from an EMBL/GenBank/DDBJ whole genome shotgun (WGS) entry which is preliminary data.</text>
</comment>
<evidence type="ECO:0000313" key="1">
    <source>
        <dbReference type="EMBL" id="KKN56877.1"/>
    </source>
</evidence>